<accession>A0A9X2ZNI3</accession>
<dbReference type="PANTHER" id="PTHR22916">
    <property type="entry name" value="GLYCOSYLTRANSFERASE"/>
    <property type="match status" value="1"/>
</dbReference>
<keyword evidence="3" id="KW-1185">Reference proteome</keyword>
<dbReference type="GO" id="GO:0016758">
    <property type="term" value="F:hexosyltransferase activity"/>
    <property type="evidence" value="ECO:0007669"/>
    <property type="project" value="UniProtKB-ARBA"/>
</dbReference>
<evidence type="ECO:0000259" key="1">
    <source>
        <dbReference type="Pfam" id="PF00535"/>
    </source>
</evidence>
<dbReference type="CDD" id="cd00761">
    <property type="entry name" value="Glyco_tranf_GTA_type"/>
    <property type="match status" value="1"/>
</dbReference>
<dbReference type="Gene3D" id="3.90.550.10">
    <property type="entry name" value="Spore Coat Polysaccharide Biosynthesis Protein SpsA, Chain A"/>
    <property type="match status" value="1"/>
</dbReference>
<gene>
    <name evidence="2" type="ORF">OIU80_06230</name>
</gene>
<dbReference type="InterPro" id="IPR029044">
    <property type="entry name" value="Nucleotide-diphossugar_trans"/>
</dbReference>
<protein>
    <submittedName>
        <fullName evidence="2">Glycosyltransferase family 2 protein</fullName>
    </submittedName>
</protein>
<feature type="domain" description="Glycosyltransferase 2-like" evidence="1">
    <location>
        <begin position="7"/>
        <end position="136"/>
    </location>
</feature>
<comment type="caution">
    <text evidence="2">The sequence shown here is derived from an EMBL/GenBank/DDBJ whole genome shotgun (WGS) entry which is preliminary data.</text>
</comment>
<dbReference type="AlphaFoldDB" id="A0A9X2ZNI3"/>
<organism evidence="2 3">
    <name type="scientific">Flavobacterium frigoritolerans</name>
    <dbReference type="NCBI Taxonomy" id="2987686"/>
    <lineage>
        <taxon>Bacteria</taxon>
        <taxon>Pseudomonadati</taxon>
        <taxon>Bacteroidota</taxon>
        <taxon>Flavobacteriia</taxon>
        <taxon>Flavobacteriales</taxon>
        <taxon>Flavobacteriaceae</taxon>
        <taxon>Flavobacterium</taxon>
    </lineage>
</organism>
<dbReference type="EMBL" id="JAOZEV010000003">
    <property type="protein sequence ID" value="MCV9931877.1"/>
    <property type="molecule type" value="Genomic_DNA"/>
</dbReference>
<reference evidence="2" key="1">
    <citation type="submission" date="2022-10" db="EMBL/GenBank/DDBJ databases">
        <title>Two novel species of Flavobacterium.</title>
        <authorList>
            <person name="Liu Q."/>
            <person name="Xin Y.-H."/>
        </authorList>
    </citation>
    <scope>NUCLEOTIDE SEQUENCE</scope>
    <source>
        <strain evidence="2">LS1R47</strain>
    </source>
</reference>
<dbReference type="RefSeq" id="WP_264286181.1">
    <property type="nucleotide sequence ID" value="NZ_JAOZEV010000003.1"/>
</dbReference>
<dbReference type="Pfam" id="PF00535">
    <property type="entry name" value="Glycos_transf_2"/>
    <property type="match status" value="1"/>
</dbReference>
<evidence type="ECO:0000313" key="2">
    <source>
        <dbReference type="EMBL" id="MCV9931877.1"/>
    </source>
</evidence>
<name>A0A9X2ZNI3_9FLAO</name>
<dbReference type="Proteomes" id="UP001151133">
    <property type="component" value="Unassembled WGS sequence"/>
</dbReference>
<dbReference type="PANTHER" id="PTHR22916:SF3">
    <property type="entry name" value="UDP-GLCNAC:BETAGAL BETA-1,3-N-ACETYLGLUCOSAMINYLTRANSFERASE-LIKE PROTEIN 1"/>
    <property type="match status" value="1"/>
</dbReference>
<dbReference type="SUPFAM" id="SSF53448">
    <property type="entry name" value="Nucleotide-diphospho-sugar transferases"/>
    <property type="match status" value="1"/>
</dbReference>
<proteinExistence type="predicted"/>
<sequence>MQTPEISVIMPVYNAEPFLKESIESILNQTHTDFELLLLNDKSTDNSLEIILEYKQKDSRIIVINKESNVGPANIRNEGIFASKGRFIALMDADDISLPNRFERQVDILKKNPEIGVCGSGFTFFGLKKNVVTHSEKHDEIKVSFLHSCSIGNPTVMLRKDALSGLIFDNSYIISEDYDLWTRLITKTKFYNIPESLLLYRWHTNNISKTRISNEAQAIRRIKINQLKEFEIEFTNPKIDSYLNAISVKRGLMPSEIIEAIKASKFLFSQNEKLKKFDHDLLEKHINRTLIRTIRNADKYNISYYNYLKKNESELFQKINKLDKIILFLKSIFRWKKQYFFSIS</sequence>
<dbReference type="InterPro" id="IPR001173">
    <property type="entry name" value="Glyco_trans_2-like"/>
</dbReference>
<evidence type="ECO:0000313" key="3">
    <source>
        <dbReference type="Proteomes" id="UP001151133"/>
    </source>
</evidence>